<evidence type="ECO:0000313" key="7">
    <source>
        <dbReference type="Proteomes" id="UP000262939"/>
    </source>
</evidence>
<keyword evidence="1 4" id="KW-0378">Hydrolase</keyword>
<evidence type="ECO:0000256" key="4">
    <source>
        <dbReference type="PROSITE-ProRule" id="PRU01161"/>
    </source>
</evidence>
<name>A0A372LEU0_9BACI</name>
<dbReference type="Pfam" id="PF19890">
    <property type="entry name" value="DUF6363"/>
    <property type="match status" value="1"/>
</dbReference>
<dbReference type="InterPro" id="IPR050301">
    <property type="entry name" value="NTE"/>
</dbReference>
<gene>
    <name evidence="6" type="ORF">D0466_02465</name>
</gene>
<dbReference type="GO" id="GO:0016042">
    <property type="term" value="P:lipid catabolic process"/>
    <property type="evidence" value="ECO:0007669"/>
    <property type="project" value="UniProtKB-UniRule"/>
</dbReference>
<feature type="active site" description="Proton acceptor" evidence="4">
    <location>
        <position position="160"/>
    </location>
</feature>
<feature type="domain" description="PNPLA" evidence="5">
    <location>
        <begin position="6"/>
        <end position="173"/>
    </location>
</feature>
<evidence type="ECO:0000259" key="5">
    <source>
        <dbReference type="PROSITE" id="PS51635"/>
    </source>
</evidence>
<dbReference type="CDD" id="cd07208">
    <property type="entry name" value="Pat_hypo_Ecoli_yjju_like"/>
    <property type="match status" value="1"/>
</dbReference>
<dbReference type="AlphaFoldDB" id="A0A372LEU0"/>
<feature type="active site" description="Nucleophile" evidence="4">
    <location>
        <position position="39"/>
    </location>
</feature>
<reference evidence="6 7" key="1">
    <citation type="submission" date="2018-08" db="EMBL/GenBank/DDBJ databases">
        <title>Bacillus chawlae sp. nov., Bacillus glennii sp. nov., and Bacillus saganii sp. nov. Isolated from the Vehicle Assembly Building at Kennedy Space Center where the Viking Spacecraft were Assembled.</title>
        <authorList>
            <person name="Seuylemezian A."/>
            <person name="Vaishampayan P."/>
        </authorList>
    </citation>
    <scope>NUCLEOTIDE SEQUENCE [LARGE SCALE GENOMIC DNA]</scope>
    <source>
        <strain evidence="6 7">V44-8</strain>
    </source>
</reference>
<evidence type="ECO:0000256" key="2">
    <source>
        <dbReference type="ARBA" id="ARBA00022963"/>
    </source>
</evidence>
<keyword evidence="7" id="KW-1185">Reference proteome</keyword>
<protein>
    <submittedName>
        <fullName evidence="6">Patatin family protein</fullName>
    </submittedName>
</protein>
<dbReference type="Pfam" id="PF01734">
    <property type="entry name" value="Patatin"/>
    <property type="match status" value="1"/>
</dbReference>
<keyword evidence="3 4" id="KW-0443">Lipid metabolism</keyword>
<keyword evidence="2 4" id="KW-0442">Lipid degradation</keyword>
<dbReference type="SUPFAM" id="SSF52151">
    <property type="entry name" value="FabD/lysophospholipase-like"/>
    <property type="match status" value="1"/>
</dbReference>
<dbReference type="OrthoDB" id="9802424at2"/>
<feature type="short sequence motif" description="GXSXG" evidence="4">
    <location>
        <begin position="37"/>
        <end position="41"/>
    </location>
</feature>
<comment type="caution">
    <text evidence="6">The sequence shown here is derived from an EMBL/GenBank/DDBJ whole genome shotgun (WGS) entry which is preliminary data.</text>
</comment>
<dbReference type="Gene3D" id="3.40.1090.10">
    <property type="entry name" value="Cytosolic phospholipase A2 catalytic domain"/>
    <property type="match status" value="1"/>
</dbReference>
<sequence>MERTGLVLEGGGMRGVFTAGVIRYLMEQEIFIPYVIGVSAGACNGSSYISRQIERNRITNIDFIRHPEYISIKRFLKKRELFGMDFIFDKLPNELAPFDFETFNHAKEEFVVGATDCITGDPVYFEKSSFKKDILTILRASSSLPMMAPIINFHGKHLMDGGISDPIPIRKSQQDGNVKNVVVLTRNKGYQKEEQSMKWLFKRKYSQYEGLLHALSKRHEVYNDTLGYLEDQESKGNVLIIRPTEKMEVGRVERSPQKLAKLYQQGYEEAKRNHKNLNEFLRGQSPIASPL</sequence>
<proteinExistence type="predicted"/>
<dbReference type="InterPro" id="IPR045943">
    <property type="entry name" value="DUF6363"/>
</dbReference>
<evidence type="ECO:0000313" key="6">
    <source>
        <dbReference type="EMBL" id="RFU64808.1"/>
    </source>
</evidence>
<organism evidence="6 7">
    <name type="scientific">Peribacillus glennii</name>
    <dbReference type="NCBI Taxonomy" id="2303991"/>
    <lineage>
        <taxon>Bacteria</taxon>
        <taxon>Bacillati</taxon>
        <taxon>Bacillota</taxon>
        <taxon>Bacilli</taxon>
        <taxon>Bacillales</taxon>
        <taxon>Bacillaceae</taxon>
        <taxon>Peribacillus</taxon>
    </lineage>
</organism>
<dbReference type="RefSeq" id="WP_117320984.1">
    <property type="nucleotide sequence ID" value="NZ_QVTD01000003.1"/>
</dbReference>
<dbReference type="InterPro" id="IPR016035">
    <property type="entry name" value="Acyl_Trfase/lysoPLipase"/>
</dbReference>
<dbReference type="PANTHER" id="PTHR14226">
    <property type="entry name" value="NEUROPATHY TARGET ESTERASE/SWISS CHEESE D.MELANOGASTER"/>
    <property type="match status" value="1"/>
</dbReference>
<feature type="short sequence motif" description="DGA/G" evidence="4">
    <location>
        <begin position="160"/>
        <end position="162"/>
    </location>
</feature>
<dbReference type="PANTHER" id="PTHR14226:SF25">
    <property type="entry name" value="PHOSPHOESTERASE"/>
    <property type="match status" value="1"/>
</dbReference>
<evidence type="ECO:0000256" key="1">
    <source>
        <dbReference type="ARBA" id="ARBA00022801"/>
    </source>
</evidence>
<dbReference type="InterPro" id="IPR037483">
    <property type="entry name" value="YjjU-like"/>
</dbReference>
<feature type="short sequence motif" description="GXGXXG" evidence="4">
    <location>
        <begin position="10"/>
        <end position="15"/>
    </location>
</feature>
<accession>A0A372LEU0</accession>
<dbReference type="EMBL" id="QVTD01000003">
    <property type="protein sequence ID" value="RFU64808.1"/>
    <property type="molecule type" value="Genomic_DNA"/>
</dbReference>
<dbReference type="PROSITE" id="PS51635">
    <property type="entry name" value="PNPLA"/>
    <property type="match status" value="1"/>
</dbReference>
<dbReference type="Proteomes" id="UP000262939">
    <property type="component" value="Unassembled WGS sequence"/>
</dbReference>
<evidence type="ECO:0000256" key="3">
    <source>
        <dbReference type="ARBA" id="ARBA00023098"/>
    </source>
</evidence>
<dbReference type="InterPro" id="IPR002641">
    <property type="entry name" value="PNPLA_dom"/>
</dbReference>
<dbReference type="GO" id="GO:0016787">
    <property type="term" value="F:hydrolase activity"/>
    <property type="evidence" value="ECO:0007669"/>
    <property type="project" value="UniProtKB-UniRule"/>
</dbReference>